<comment type="caution">
    <text evidence="2">The sequence shown here is derived from an EMBL/GenBank/DDBJ whole genome shotgun (WGS) entry which is preliminary data.</text>
</comment>
<dbReference type="PANTHER" id="PTHR34293:SF1">
    <property type="entry name" value="HTH-TYPE TRANSCRIPTIONAL REGULATOR TRMBL2"/>
    <property type="match status" value="1"/>
</dbReference>
<feature type="domain" description="HTH luxR-type" evidence="1">
    <location>
        <begin position="262"/>
        <end position="320"/>
    </location>
</feature>
<dbReference type="GO" id="GO:0003677">
    <property type="term" value="F:DNA binding"/>
    <property type="evidence" value="ECO:0007669"/>
    <property type="project" value="UniProtKB-KW"/>
</dbReference>
<dbReference type="InterPro" id="IPR051797">
    <property type="entry name" value="TrmB-like"/>
</dbReference>
<evidence type="ECO:0000259" key="1">
    <source>
        <dbReference type="SMART" id="SM00421"/>
    </source>
</evidence>
<dbReference type="RefSeq" id="WP_189971273.1">
    <property type="nucleotide sequence ID" value="NZ_BMVL01000008.1"/>
</dbReference>
<dbReference type="InterPro" id="IPR016032">
    <property type="entry name" value="Sig_transdc_resp-reg_C-effctor"/>
</dbReference>
<dbReference type="InterPro" id="IPR036388">
    <property type="entry name" value="WH-like_DNA-bd_sf"/>
</dbReference>
<accession>A0ABS4L7Z7</accession>
<dbReference type="Proteomes" id="UP001519310">
    <property type="component" value="Unassembled WGS sequence"/>
</dbReference>
<evidence type="ECO:0000313" key="3">
    <source>
        <dbReference type="Proteomes" id="UP001519310"/>
    </source>
</evidence>
<dbReference type="EMBL" id="JAGGLQ010000007">
    <property type="protein sequence ID" value="MBP2038237.1"/>
    <property type="molecule type" value="Genomic_DNA"/>
</dbReference>
<dbReference type="Gene3D" id="1.10.10.10">
    <property type="entry name" value="Winged helix-like DNA-binding domain superfamily/Winged helix DNA-binding domain"/>
    <property type="match status" value="1"/>
</dbReference>
<keyword evidence="3" id="KW-1185">Reference proteome</keyword>
<dbReference type="SMART" id="SM00421">
    <property type="entry name" value="HTH_LUXR"/>
    <property type="match status" value="1"/>
</dbReference>
<evidence type="ECO:0000313" key="2">
    <source>
        <dbReference type="EMBL" id="MBP2038237.1"/>
    </source>
</evidence>
<sequence>MCKGTDIGETDPTTKGCENEICPQGLQYYADSLQGRTPSGPCPPCLLDLGLVRQLPDGAFAAIPPRLAAGGRMDRLEQAIEEKRKALAAVRTSIARAQEVYLDSYHRGDTHAVRSVHGAGTINATISAAVRSCQEELLTAQPDGARPQAVLDAALPNDLAALHRGVRQRTVYQHTVRSHPPTLAYVEQISRAGGEIRTLDEVFDRLIVCDRRIAFVPDPGAQRSELALAIEHPGVVRYLVGIFDHAWQRAAPLRDVSGGRLPAALTDDIRRTILRHMVNGHTDEAIAARVGMSTRSVSHHMRWAADLFGSRSRAQLAYLIARSGFLDDEPPTGA</sequence>
<name>A0ABS4L7Z7_STRAV</name>
<protein>
    <submittedName>
        <fullName evidence="2">DNA-binding CsgD family transcriptional regulator/sugar-specific transcriptional regulator TrmB</fullName>
    </submittedName>
</protein>
<keyword evidence="2" id="KW-0238">DNA-binding</keyword>
<proteinExistence type="predicted"/>
<organism evidence="2 3">
    <name type="scientific">Streptomyces avidinii</name>
    <dbReference type="NCBI Taxonomy" id="1895"/>
    <lineage>
        <taxon>Bacteria</taxon>
        <taxon>Bacillati</taxon>
        <taxon>Actinomycetota</taxon>
        <taxon>Actinomycetes</taxon>
        <taxon>Kitasatosporales</taxon>
        <taxon>Streptomycetaceae</taxon>
        <taxon>Streptomyces</taxon>
    </lineage>
</organism>
<dbReference type="PANTHER" id="PTHR34293">
    <property type="entry name" value="HTH-TYPE TRANSCRIPTIONAL REGULATOR TRMBL2"/>
    <property type="match status" value="1"/>
</dbReference>
<dbReference type="InterPro" id="IPR000792">
    <property type="entry name" value="Tscrpt_reg_LuxR_C"/>
</dbReference>
<dbReference type="SUPFAM" id="SSF46894">
    <property type="entry name" value="C-terminal effector domain of the bipartite response regulators"/>
    <property type="match status" value="1"/>
</dbReference>
<reference evidence="2 3" key="1">
    <citation type="submission" date="2021-03" db="EMBL/GenBank/DDBJ databases">
        <title>Genomic Encyclopedia of Type Strains, Phase IV (KMG-IV): sequencing the most valuable type-strain genomes for metagenomic binning, comparative biology and taxonomic classification.</title>
        <authorList>
            <person name="Goeker M."/>
        </authorList>
    </citation>
    <scope>NUCLEOTIDE SEQUENCE [LARGE SCALE GENOMIC DNA]</scope>
    <source>
        <strain evidence="2 3">DSM 40526</strain>
    </source>
</reference>
<gene>
    <name evidence="2" type="ORF">J2Z77_004044</name>
</gene>